<gene>
    <name evidence="5" type="primary">yybR_2</name>
    <name evidence="5" type="ORF">SSPH_04408</name>
</gene>
<evidence type="ECO:0000313" key="6">
    <source>
        <dbReference type="Proteomes" id="UP000245702"/>
    </source>
</evidence>
<dbReference type="Pfam" id="PF01638">
    <property type="entry name" value="HxlR"/>
    <property type="match status" value="1"/>
</dbReference>
<keyword evidence="2" id="KW-0238">DNA-binding</keyword>
<feature type="domain" description="HTH hxlR-type" evidence="4">
    <location>
        <begin position="6"/>
        <end position="105"/>
    </location>
</feature>
<dbReference type="PANTHER" id="PTHR33204:SF29">
    <property type="entry name" value="TRANSCRIPTIONAL REGULATOR"/>
    <property type="match status" value="1"/>
</dbReference>
<evidence type="ECO:0000256" key="1">
    <source>
        <dbReference type="ARBA" id="ARBA00023015"/>
    </source>
</evidence>
<dbReference type="PANTHER" id="PTHR33204">
    <property type="entry name" value="TRANSCRIPTIONAL REGULATOR, MARR FAMILY"/>
    <property type="match status" value="1"/>
</dbReference>
<keyword evidence="3" id="KW-0804">Transcription</keyword>
<evidence type="ECO:0000259" key="4">
    <source>
        <dbReference type="PROSITE" id="PS51118"/>
    </source>
</evidence>
<sequence>MTPESCPIKTTLSMISGKWKLTIIKELLTYESIRFGELMRAIPNISHKVLTDQLRELEDDGLVVRIDYQENPPRVEYSLTKLGVGMVNIMKEIRRWGLFHLLNNKKNPVRCLKCEQCQNNPYGC</sequence>
<dbReference type="InterPro" id="IPR036388">
    <property type="entry name" value="WH-like_DNA-bd_sf"/>
</dbReference>
<keyword evidence="1" id="KW-0805">Transcription regulation</keyword>
<dbReference type="SUPFAM" id="SSF46785">
    <property type="entry name" value="Winged helix' DNA-binding domain"/>
    <property type="match status" value="1"/>
</dbReference>
<evidence type="ECO:0000256" key="2">
    <source>
        <dbReference type="ARBA" id="ARBA00023125"/>
    </source>
</evidence>
<keyword evidence="6" id="KW-1185">Reference proteome</keyword>
<name>A0ABP2CCT2_9FIRM</name>
<evidence type="ECO:0000313" key="5">
    <source>
        <dbReference type="EMBL" id="CVK21701.1"/>
    </source>
</evidence>
<comment type="caution">
    <text evidence="5">The sequence shown here is derived from an EMBL/GenBank/DDBJ whole genome shotgun (WGS) entry which is preliminary data.</text>
</comment>
<dbReference type="RefSeq" id="WP_075758216.1">
    <property type="nucleotide sequence ID" value="NZ_CP146991.1"/>
</dbReference>
<protein>
    <submittedName>
        <fullName evidence="5">HTH-type transcriptional regulator YybR</fullName>
    </submittedName>
</protein>
<dbReference type="InterPro" id="IPR002577">
    <property type="entry name" value="HTH_HxlR"/>
</dbReference>
<reference evidence="5 6" key="1">
    <citation type="submission" date="2016-01" db="EMBL/GenBank/DDBJ databases">
        <authorList>
            <person name="Brown R."/>
        </authorList>
    </citation>
    <scope>NUCLEOTIDE SEQUENCE [LARGE SCALE GENOMIC DNA]</scope>
    <source>
        <strain evidence="5">Sporomusa sphaeroides DSM 2875</strain>
    </source>
</reference>
<dbReference type="PROSITE" id="PS51118">
    <property type="entry name" value="HTH_HXLR"/>
    <property type="match status" value="1"/>
</dbReference>
<organism evidence="5 6">
    <name type="scientific">Sporomusa sphaeroides DSM 2875</name>
    <dbReference type="NCBI Taxonomy" id="1337886"/>
    <lineage>
        <taxon>Bacteria</taxon>
        <taxon>Bacillati</taxon>
        <taxon>Bacillota</taxon>
        <taxon>Negativicutes</taxon>
        <taxon>Selenomonadales</taxon>
        <taxon>Sporomusaceae</taxon>
        <taxon>Sporomusa</taxon>
    </lineage>
</organism>
<dbReference type="InterPro" id="IPR036390">
    <property type="entry name" value="WH_DNA-bd_sf"/>
</dbReference>
<dbReference type="EMBL" id="FCOW01000043">
    <property type="protein sequence ID" value="CVK21701.1"/>
    <property type="molecule type" value="Genomic_DNA"/>
</dbReference>
<accession>A0ABP2CCT2</accession>
<proteinExistence type="predicted"/>
<dbReference type="Gene3D" id="1.10.10.10">
    <property type="entry name" value="Winged helix-like DNA-binding domain superfamily/Winged helix DNA-binding domain"/>
    <property type="match status" value="1"/>
</dbReference>
<dbReference type="Proteomes" id="UP000245702">
    <property type="component" value="Unassembled WGS sequence"/>
</dbReference>
<evidence type="ECO:0000256" key="3">
    <source>
        <dbReference type="ARBA" id="ARBA00023163"/>
    </source>
</evidence>